<dbReference type="PANTHER" id="PTHR42208">
    <property type="entry name" value="HEAVY METAL TRANSPORTER-RELATED"/>
    <property type="match status" value="1"/>
</dbReference>
<evidence type="ECO:0000256" key="1">
    <source>
        <dbReference type="SAM" id="Phobius"/>
    </source>
</evidence>
<organism evidence="4 5">
    <name type="scientific">Candidatus Gottesmanbacteria bacterium RIFCSPLOWO2_01_FULL_43_11b</name>
    <dbReference type="NCBI Taxonomy" id="1798392"/>
    <lineage>
        <taxon>Bacteria</taxon>
        <taxon>Candidatus Gottesmaniibacteriota</taxon>
    </lineage>
</organism>
<evidence type="ECO:0000313" key="5">
    <source>
        <dbReference type="Proteomes" id="UP000178759"/>
    </source>
</evidence>
<dbReference type="Pfam" id="PF13473">
    <property type="entry name" value="Cupredoxin_1"/>
    <property type="match status" value="1"/>
</dbReference>
<feature type="transmembrane region" description="Helical" evidence="1">
    <location>
        <begin position="80"/>
        <end position="107"/>
    </location>
</feature>
<name>A0A1F6AGV3_9BACT</name>
<evidence type="ECO:0000313" key="4">
    <source>
        <dbReference type="EMBL" id="OGG23988.1"/>
    </source>
</evidence>
<feature type="transmembrane region" description="Helical" evidence="1">
    <location>
        <begin position="44"/>
        <end position="68"/>
    </location>
</feature>
<evidence type="ECO:0000259" key="2">
    <source>
        <dbReference type="Pfam" id="PF13386"/>
    </source>
</evidence>
<dbReference type="PANTHER" id="PTHR42208:SF1">
    <property type="entry name" value="HEAVY METAL TRANSPORTER"/>
    <property type="match status" value="1"/>
</dbReference>
<evidence type="ECO:0008006" key="6">
    <source>
        <dbReference type="Google" id="ProtNLM"/>
    </source>
</evidence>
<keyword evidence="1" id="KW-1133">Transmembrane helix</keyword>
<dbReference type="Proteomes" id="UP000178759">
    <property type="component" value="Unassembled WGS sequence"/>
</dbReference>
<reference evidence="4 5" key="1">
    <citation type="journal article" date="2016" name="Nat. Commun.">
        <title>Thousands of microbial genomes shed light on interconnected biogeochemical processes in an aquifer system.</title>
        <authorList>
            <person name="Anantharaman K."/>
            <person name="Brown C.T."/>
            <person name="Hug L.A."/>
            <person name="Sharon I."/>
            <person name="Castelle C.J."/>
            <person name="Probst A.J."/>
            <person name="Thomas B.C."/>
            <person name="Singh A."/>
            <person name="Wilkins M.J."/>
            <person name="Karaoz U."/>
            <person name="Brodie E.L."/>
            <person name="Williams K.H."/>
            <person name="Hubbard S.S."/>
            <person name="Banfield J.F."/>
        </authorList>
    </citation>
    <scope>NUCLEOTIDE SEQUENCE [LARGE SCALE GENOMIC DNA]</scope>
</reference>
<dbReference type="SUPFAM" id="SSF49503">
    <property type="entry name" value="Cupredoxins"/>
    <property type="match status" value="1"/>
</dbReference>
<comment type="caution">
    <text evidence="4">The sequence shown here is derived from an EMBL/GenBank/DDBJ whole genome shotgun (WGS) entry which is preliminary data.</text>
</comment>
<keyword evidence="1" id="KW-0812">Transmembrane</keyword>
<feature type="transmembrane region" description="Helical" evidence="1">
    <location>
        <begin position="128"/>
        <end position="150"/>
    </location>
</feature>
<feature type="transmembrane region" description="Helical" evidence="1">
    <location>
        <begin position="195"/>
        <end position="218"/>
    </location>
</feature>
<feature type="domain" description="EfeO-type cupredoxin-like" evidence="3">
    <location>
        <begin position="249"/>
        <end position="335"/>
    </location>
</feature>
<dbReference type="InterPro" id="IPR028096">
    <property type="entry name" value="EfeO_Cupredoxin"/>
</dbReference>
<evidence type="ECO:0000259" key="3">
    <source>
        <dbReference type="Pfam" id="PF13473"/>
    </source>
</evidence>
<proteinExistence type="predicted"/>
<gene>
    <name evidence="4" type="ORF">A3A79_02200</name>
</gene>
<dbReference type="STRING" id="1798392.A3A79_02200"/>
<keyword evidence="1" id="KW-0472">Membrane</keyword>
<feature type="domain" description="Urease accessory protein UreH-like transmembrane" evidence="2">
    <location>
        <begin position="7"/>
        <end position="209"/>
    </location>
</feature>
<dbReference type="InterPro" id="IPR008972">
    <property type="entry name" value="Cupredoxin"/>
</dbReference>
<dbReference type="Gene3D" id="2.60.40.420">
    <property type="entry name" value="Cupredoxins - blue copper proteins"/>
    <property type="match status" value="1"/>
</dbReference>
<dbReference type="EMBL" id="MFJV01000001">
    <property type="protein sequence ID" value="OGG23988.1"/>
    <property type="molecule type" value="Genomic_DNA"/>
</dbReference>
<feature type="transmembrane region" description="Helical" evidence="1">
    <location>
        <begin position="6"/>
        <end position="32"/>
    </location>
</feature>
<feature type="transmembrane region" description="Helical" evidence="1">
    <location>
        <begin position="162"/>
        <end position="183"/>
    </location>
</feature>
<dbReference type="InterPro" id="IPR039447">
    <property type="entry name" value="UreH-like_TM_dom"/>
</dbReference>
<sequence length="340" mass="36663">MPNLWIIFTTGLIAGGLTCAAVQGGLLATTIAQQKNDDPKRANVIPILAFLVAKLIAYSILGFFLGWLGSFFQFTLSLQATLLVFVAIFMVGTALSFLNVHPIFRYFIIQPPRILTKVVRAQTKSAHVFAPALLGASTVFIPCGTTQAMMALAVSSSNPTSGMLTLGMFVVGTFPIFFFLGYSIEWLKDTLRQRFATFAAYTIVALAVWNINGAAVLWGSPVTLRSVFSNVYCTITFCDSSTFTGIRPSTQTTIRIQTKGYVVDNPVILAGVPITLKLINEDGKGCTQAFTIPKLGIQQIVPLGQSRTITFISPTDASELAFSCSMGMYGGKFIIDRGGS</sequence>
<dbReference type="AlphaFoldDB" id="A0A1F6AGV3"/>
<accession>A0A1F6AGV3</accession>
<protein>
    <recommendedName>
        <fullName evidence="6">Urease accessory protein UreH-like transmembrane domain-containing protein</fullName>
    </recommendedName>
</protein>
<dbReference type="Pfam" id="PF13386">
    <property type="entry name" value="DsbD_2"/>
    <property type="match status" value="1"/>
</dbReference>